<protein>
    <submittedName>
        <fullName evidence="3">Ankyrin repeat protein</fullName>
    </submittedName>
</protein>
<dbReference type="InterPro" id="IPR036770">
    <property type="entry name" value="Ankyrin_rpt-contain_sf"/>
</dbReference>
<dbReference type="PANTHER" id="PTHR24188">
    <property type="entry name" value="ANKYRIN REPEAT PROTEIN"/>
    <property type="match status" value="1"/>
</dbReference>
<organism evidence="3 4">
    <name type="scientific">Acanthamoeba polyphaga mimivirus Kroon</name>
    <dbReference type="NCBI Taxonomy" id="3069720"/>
    <lineage>
        <taxon>Viruses</taxon>
        <taxon>Varidnaviria</taxon>
        <taxon>Bamfordvirae</taxon>
        <taxon>Nucleocytoviricota</taxon>
        <taxon>Megaviricetes</taxon>
        <taxon>Imitervirales</taxon>
        <taxon>Mimiviridae</taxon>
        <taxon>Megamimivirinae</taxon>
        <taxon>Mimivirus</taxon>
        <taxon>Mimivirus lagoaense</taxon>
    </lineage>
</organism>
<dbReference type="KEGG" id="vg:80513531"/>
<dbReference type="EMBL" id="KM982402">
    <property type="protein sequence ID" value="AKI79733.1"/>
    <property type="molecule type" value="Genomic_DNA"/>
</dbReference>
<accession>A0A0G2Y1Z2</accession>
<evidence type="ECO:0000256" key="2">
    <source>
        <dbReference type="ARBA" id="ARBA00023043"/>
    </source>
</evidence>
<name>A0A0G2Y1Z2_9VIRU</name>
<dbReference type="PROSITE" id="PS50088">
    <property type="entry name" value="ANK_REPEAT"/>
    <property type="match status" value="3"/>
</dbReference>
<dbReference type="SUPFAM" id="SSF48403">
    <property type="entry name" value="Ankyrin repeat"/>
    <property type="match status" value="1"/>
</dbReference>
<dbReference type="PROSITE" id="PS50297">
    <property type="entry name" value="ANK_REP_REGION"/>
    <property type="match status" value="3"/>
</dbReference>
<keyword evidence="1" id="KW-0677">Repeat</keyword>
<reference evidence="3 4" key="1">
    <citation type="submission" date="2014-10" db="EMBL/GenBank/DDBJ databases">
        <title>Pan-genome analysis of Brazilian lineage A amoebal mimiviruses.</title>
        <authorList>
            <person name="Assis F.L."/>
            <person name="Abrahao J.S."/>
            <person name="Kroon E.G."/>
            <person name="Dornas F.P."/>
            <person name="Andrade K.R."/>
            <person name="Borato P.V.M."/>
            <person name="Pilotto M.R."/>
            <person name="Benamar S."/>
            <person name="LaScola B."/>
            <person name="Colson P."/>
        </authorList>
    </citation>
    <scope>NUCLEOTIDE SEQUENCE [LARGE SCALE GENOMIC DNA]</scope>
    <source>
        <strain evidence="3 4">Kroon</strain>
    </source>
</reference>
<keyword evidence="4" id="KW-1185">Reference proteome</keyword>
<dbReference type="InterPro" id="IPR002110">
    <property type="entry name" value="Ankyrin_rpt"/>
</dbReference>
<evidence type="ECO:0000313" key="3">
    <source>
        <dbReference type="EMBL" id="AKI79733.1"/>
    </source>
</evidence>
<proteinExistence type="predicted"/>
<dbReference type="SMART" id="SM00248">
    <property type="entry name" value="ANK"/>
    <property type="match status" value="4"/>
</dbReference>
<dbReference type="Pfam" id="PF12796">
    <property type="entry name" value="Ank_2"/>
    <property type="match status" value="2"/>
</dbReference>
<keyword evidence="2" id="KW-0040">ANK repeat</keyword>
<evidence type="ECO:0000256" key="1">
    <source>
        <dbReference type="ARBA" id="ARBA00022737"/>
    </source>
</evidence>
<dbReference type="PANTHER" id="PTHR24188:SF29">
    <property type="entry name" value="GH09064P"/>
    <property type="match status" value="1"/>
</dbReference>
<evidence type="ECO:0000313" key="4">
    <source>
        <dbReference type="Proteomes" id="UP000240461"/>
    </source>
</evidence>
<sequence length="210" mass="23960">MNNIYYRLPIELWVKIVNYSNEISLLVTNKQFFELIVLVDVEVDIIEYIVETNSVDIMRYIMWLKNNSHDIFDKLIVTINSLDSQLVNSCKIGNLSMIKYLIDLDADIKADNDSAVRLASKKGYLEIVKYLVSQGANIRSDNDYAVRLASRKGHLEVVKYLVSQGANIRSDNDYAVKWASENGHLEVVKYLVTQGANIRSGNDYAVKWAS</sequence>
<dbReference type="Proteomes" id="UP000240461">
    <property type="component" value="Segment"/>
</dbReference>
<dbReference type="Gene3D" id="1.25.40.20">
    <property type="entry name" value="Ankyrin repeat-containing domain"/>
    <property type="match status" value="1"/>
</dbReference>